<reference evidence="2" key="1">
    <citation type="journal article" date="2019" name="Sci. Rep.">
        <title>Draft genome of Tanacetum cinerariifolium, the natural source of mosquito coil.</title>
        <authorList>
            <person name="Yamashiro T."/>
            <person name="Shiraishi A."/>
            <person name="Satake H."/>
            <person name="Nakayama K."/>
        </authorList>
    </citation>
    <scope>NUCLEOTIDE SEQUENCE</scope>
</reference>
<dbReference type="GO" id="GO:0003676">
    <property type="term" value="F:nucleic acid binding"/>
    <property type="evidence" value="ECO:0007669"/>
    <property type="project" value="InterPro"/>
</dbReference>
<dbReference type="PANTHER" id="PTHR45835">
    <property type="entry name" value="YALI0A06105P"/>
    <property type="match status" value="1"/>
</dbReference>
<evidence type="ECO:0000259" key="1">
    <source>
        <dbReference type="Pfam" id="PF24626"/>
    </source>
</evidence>
<keyword evidence="2" id="KW-0548">Nucleotidyltransferase</keyword>
<dbReference type="InterPro" id="IPR036397">
    <property type="entry name" value="RNaseH_sf"/>
</dbReference>
<keyword evidence="2" id="KW-0808">Transferase</keyword>
<dbReference type="Gene3D" id="3.30.420.10">
    <property type="entry name" value="Ribonuclease H-like superfamily/Ribonuclease H"/>
    <property type="match status" value="1"/>
</dbReference>
<sequence>MTIGLDLPKQILEAQNKALKPENLENEDVGDMIRKDIPKEKLEPRGWVKHFPLAKFSYDNSYQASINTAPYEALYGRKCRSPVCWAEVGEVQLTGPKMIHETMKKIVMIKQRIQAAQDRQKSYAGKLNLRYVRPFKVLTKVRKVSYRLEHPQELIRVHHTFHVSNLKKFYANKPLVMPLDRIQVDDKLRFVEEPVEIMEREIK</sequence>
<dbReference type="Pfam" id="PF24626">
    <property type="entry name" value="SH3_Tf2-1"/>
    <property type="match status" value="1"/>
</dbReference>
<name>A0A699H3P4_TANCI</name>
<protein>
    <submittedName>
        <fullName evidence="2">Putative reverse transcriptase domain-containing protein</fullName>
    </submittedName>
</protein>
<dbReference type="PANTHER" id="PTHR45835:SF99">
    <property type="entry name" value="CHROMO DOMAIN-CONTAINING PROTEIN-RELATED"/>
    <property type="match status" value="1"/>
</dbReference>
<proteinExistence type="predicted"/>
<feature type="domain" description="Tf2-1-like SH3-like" evidence="1">
    <location>
        <begin position="107"/>
        <end position="169"/>
    </location>
</feature>
<keyword evidence="2" id="KW-0695">RNA-directed DNA polymerase</keyword>
<evidence type="ECO:0000313" key="2">
    <source>
        <dbReference type="EMBL" id="GEX16945.1"/>
    </source>
</evidence>
<dbReference type="InterPro" id="IPR056924">
    <property type="entry name" value="SH3_Tf2-1"/>
</dbReference>
<comment type="caution">
    <text evidence="2">The sequence shown here is derived from an EMBL/GenBank/DDBJ whole genome shotgun (WGS) entry which is preliminary data.</text>
</comment>
<dbReference type="AlphaFoldDB" id="A0A699H3P4"/>
<dbReference type="EMBL" id="BKCJ010093199">
    <property type="protein sequence ID" value="GEX16945.1"/>
    <property type="molecule type" value="Genomic_DNA"/>
</dbReference>
<gene>
    <name evidence="2" type="ORF">Tci_288920</name>
</gene>
<accession>A0A699H3P4</accession>
<organism evidence="2">
    <name type="scientific">Tanacetum cinerariifolium</name>
    <name type="common">Dalmatian daisy</name>
    <name type="synonym">Chrysanthemum cinerariifolium</name>
    <dbReference type="NCBI Taxonomy" id="118510"/>
    <lineage>
        <taxon>Eukaryota</taxon>
        <taxon>Viridiplantae</taxon>
        <taxon>Streptophyta</taxon>
        <taxon>Embryophyta</taxon>
        <taxon>Tracheophyta</taxon>
        <taxon>Spermatophyta</taxon>
        <taxon>Magnoliopsida</taxon>
        <taxon>eudicotyledons</taxon>
        <taxon>Gunneridae</taxon>
        <taxon>Pentapetalae</taxon>
        <taxon>asterids</taxon>
        <taxon>campanulids</taxon>
        <taxon>Asterales</taxon>
        <taxon>Asteraceae</taxon>
        <taxon>Asteroideae</taxon>
        <taxon>Anthemideae</taxon>
        <taxon>Anthemidinae</taxon>
        <taxon>Tanacetum</taxon>
    </lineage>
</organism>
<dbReference type="GO" id="GO:0003964">
    <property type="term" value="F:RNA-directed DNA polymerase activity"/>
    <property type="evidence" value="ECO:0007669"/>
    <property type="project" value="UniProtKB-KW"/>
</dbReference>